<feature type="domain" description="Major facilitator superfamily (MFS) profile" evidence="7">
    <location>
        <begin position="81"/>
        <end position="515"/>
    </location>
</feature>
<reference evidence="8" key="1">
    <citation type="submission" date="2022-01" db="EMBL/GenBank/DDBJ databases">
        <authorList>
            <person name="King R."/>
        </authorList>
    </citation>
    <scope>NUCLEOTIDE SEQUENCE</scope>
</reference>
<feature type="transmembrane region" description="Helical" evidence="6">
    <location>
        <begin position="151"/>
        <end position="170"/>
    </location>
</feature>
<feature type="transmembrane region" description="Helical" evidence="6">
    <location>
        <begin position="490"/>
        <end position="510"/>
    </location>
</feature>
<comment type="subcellular location">
    <subcellularLocation>
        <location evidence="1">Membrane</location>
        <topology evidence="1">Multi-pass membrane protein</topology>
    </subcellularLocation>
</comment>
<dbReference type="EMBL" id="OU900098">
    <property type="protein sequence ID" value="CAG9862203.1"/>
    <property type="molecule type" value="Genomic_DNA"/>
</dbReference>
<accession>A0A9N9TTH4</accession>
<keyword evidence="3 6" id="KW-1133">Transmembrane helix</keyword>
<feature type="transmembrane region" description="Helical" evidence="6">
    <location>
        <begin position="326"/>
        <end position="343"/>
    </location>
</feature>
<evidence type="ECO:0000256" key="1">
    <source>
        <dbReference type="ARBA" id="ARBA00004141"/>
    </source>
</evidence>
<feature type="transmembrane region" description="Helical" evidence="6">
    <location>
        <begin position="20"/>
        <end position="43"/>
    </location>
</feature>
<feature type="transmembrane region" description="Helical" evidence="6">
    <location>
        <begin position="384"/>
        <end position="402"/>
    </location>
</feature>
<evidence type="ECO:0000313" key="8">
    <source>
        <dbReference type="EMBL" id="CAG9862203.1"/>
    </source>
</evidence>
<dbReference type="InterPro" id="IPR020846">
    <property type="entry name" value="MFS_dom"/>
</dbReference>
<dbReference type="GO" id="GO:0022857">
    <property type="term" value="F:transmembrane transporter activity"/>
    <property type="evidence" value="ECO:0007669"/>
    <property type="project" value="InterPro"/>
</dbReference>
<dbReference type="CDD" id="cd17317">
    <property type="entry name" value="MFS_SLC22"/>
    <property type="match status" value="1"/>
</dbReference>
<evidence type="ECO:0000256" key="5">
    <source>
        <dbReference type="SAM" id="MobiDB-lite"/>
    </source>
</evidence>
<feature type="transmembrane region" description="Helical" evidence="6">
    <location>
        <begin position="237"/>
        <end position="256"/>
    </location>
</feature>
<dbReference type="OrthoDB" id="3936150at2759"/>
<feature type="transmembrane region" description="Helical" evidence="6">
    <location>
        <begin position="209"/>
        <end position="231"/>
    </location>
</feature>
<dbReference type="GO" id="GO:0016020">
    <property type="term" value="C:membrane"/>
    <property type="evidence" value="ECO:0007669"/>
    <property type="project" value="UniProtKB-SubCell"/>
</dbReference>
<evidence type="ECO:0000256" key="2">
    <source>
        <dbReference type="ARBA" id="ARBA00022692"/>
    </source>
</evidence>
<dbReference type="SUPFAM" id="SSF103473">
    <property type="entry name" value="MFS general substrate transporter"/>
    <property type="match status" value="1"/>
</dbReference>
<evidence type="ECO:0000256" key="3">
    <source>
        <dbReference type="ARBA" id="ARBA00022989"/>
    </source>
</evidence>
<keyword evidence="2 6" id="KW-0812">Transmembrane</keyword>
<gene>
    <name evidence="8" type="ORF">PHYEVI_LOCUS8523</name>
</gene>
<dbReference type="InterPro" id="IPR005828">
    <property type="entry name" value="MFS_sugar_transport-like"/>
</dbReference>
<feature type="region of interest" description="Disordered" evidence="5">
    <location>
        <begin position="542"/>
        <end position="565"/>
    </location>
</feature>
<sequence>MSFDNVVSRLGEFGPYQRKIYFLLCLPAILCAFQKMGNVFLVAEPDYRCRLPDEPKNASYHLNNTILSTYYPKDKLHQKYSSCEIIIDGKIEKCDSYIFDDSVYGYTSVIEYDLTCSKAYLIATSNAIFMVGVMLGSIGFGEMSDRCGRKLTFFVSLVSLLVTGLIAAIAPELWTFTFARMCVGACTSGVFLVAYVIGLEMVGPSKRFIAGTVCHIFFSFGYTLISPMAYYIYDWRWLQFALTIPGVFFLMYWWLIPESARWLLTKERTKEAKKLIQEAAKYNKVSITDETLDQLLADAKGTNVPKDNQTTSILHVFKYPNMRKKTLVIFFDWFANNLTYYGLSWNSNNLAGNPYLNFVLLGAVEIPGYLILLLFLNRWGRTKLMCCCMMVAGIMLLISIAVPKEHQWLIITLTMLGKLSITASYGAVYILSTEQFPTVVRNAGLGAGSTMARFGSILAPYINALVRIALEMRRGIDINIELFQAHVWQPLPLLIFGSAALIGGVMSLVLPETLNKKLPETMEEGEMFGRKKKKLDINEMDLNQPNKLTENGNAEDKLVQNNGAQ</sequence>
<feature type="transmembrane region" description="Helical" evidence="6">
    <location>
        <begin position="119"/>
        <end position="139"/>
    </location>
</feature>
<dbReference type="Proteomes" id="UP001153712">
    <property type="component" value="Chromosome 5"/>
</dbReference>
<evidence type="ECO:0000313" key="9">
    <source>
        <dbReference type="Proteomes" id="UP001153712"/>
    </source>
</evidence>
<organism evidence="8 9">
    <name type="scientific">Phyllotreta striolata</name>
    <name type="common">Striped flea beetle</name>
    <name type="synonym">Crioceris striolata</name>
    <dbReference type="NCBI Taxonomy" id="444603"/>
    <lineage>
        <taxon>Eukaryota</taxon>
        <taxon>Metazoa</taxon>
        <taxon>Ecdysozoa</taxon>
        <taxon>Arthropoda</taxon>
        <taxon>Hexapoda</taxon>
        <taxon>Insecta</taxon>
        <taxon>Pterygota</taxon>
        <taxon>Neoptera</taxon>
        <taxon>Endopterygota</taxon>
        <taxon>Coleoptera</taxon>
        <taxon>Polyphaga</taxon>
        <taxon>Cucujiformia</taxon>
        <taxon>Chrysomeloidea</taxon>
        <taxon>Chrysomelidae</taxon>
        <taxon>Galerucinae</taxon>
        <taxon>Alticini</taxon>
        <taxon>Phyllotreta</taxon>
    </lineage>
</organism>
<evidence type="ECO:0000256" key="4">
    <source>
        <dbReference type="ARBA" id="ARBA00023136"/>
    </source>
</evidence>
<keyword evidence="9" id="KW-1185">Reference proteome</keyword>
<dbReference type="PROSITE" id="PS50850">
    <property type="entry name" value="MFS"/>
    <property type="match status" value="1"/>
</dbReference>
<keyword evidence="4 6" id="KW-0472">Membrane</keyword>
<feature type="transmembrane region" description="Helical" evidence="6">
    <location>
        <begin position="451"/>
        <end position="470"/>
    </location>
</feature>
<feature type="compositionally biased region" description="Polar residues" evidence="5">
    <location>
        <begin position="542"/>
        <end position="552"/>
    </location>
</feature>
<feature type="transmembrane region" description="Helical" evidence="6">
    <location>
        <begin position="176"/>
        <end position="197"/>
    </location>
</feature>
<evidence type="ECO:0000259" key="7">
    <source>
        <dbReference type="PROSITE" id="PS50850"/>
    </source>
</evidence>
<feature type="transmembrane region" description="Helical" evidence="6">
    <location>
        <begin position="355"/>
        <end position="377"/>
    </location>
</feature>
<dbReference type="Pfam" id="PF00083">
    <property type="entry name" value="Sugar_tr"/>
    <property type="match status" value="1"/>
</dbReference>
<protein>
    <recommendedName>
        <fullName evidence="7">Major facilitator superfamily (MFS) profile domain-containing protein</fullName>
    </recommendedName>
</protein>
<dbReference type="PANTHER" id="PTHR24064">
    <property type="entry name" value="SOLUTE CARRIER FAMILY 22 MEMBER"/>
    <property type="match status" value="1"/>
</dbReference>
<name>A0A9N9TTH4_PHYSR</name>
<dbReference type="AlphaFoldDB" id="A0A9N9TTH4"/>
<dbReference type="InterPro" id="IPR036259">
    <property type="entry name" value="MFS_trans_sf"/>
</dbReference>
<evidence type="ECO:0000256" key="6">
    <source>
        <dbReference type="SAM" id="Phobius"/>
    </source>
</evidence>
<proteinExistence type="predicted"/>
<feature type="transmembrane region" description="Helical" evidence="6">
    <location>
        <begin position="408"/>
        <end position="431"/>
    </location>
</feature>
<dbReference type="Gene3D" id="1.20.1250.20">
    <property type="entry name" value="MFS general substrate transporter like domains"/>
    <property type="match status" value="1"/>
</dbReference>